<evidence type="ECO:0000313" key="3">
    <source>
        <dbReference type="EMBL" id="KAA8502913.1"/>
    </source>
</evidence>
<proteinExistence type="predicted"/>
<accession>A0A5M9I1S5</accession>
<dbReference type="SMART" id="SM00460">
    <property type="entry name" value="TGc"/>
    <property type="match status" value="1"/>
</dbReference>
<dbReference type="PANTHER" id="PTHR33490:SF6">
    <property type="entry name" value="SLL1049 PROTEIN"/>
    <property type="match status" value="1"/>
</dbReference>
<dbReference type="InterPro" id="IPR013589">
    <property type="entry name" value="Bac_transglu_N"/>
</dbReference>
<gene>
    <name evidence="3" type="ORF">FNY66_01275</name>
</gene>
<evidence type="ECO:0000256" key="1">
    <source>
        <dbReference type="SAM" id="MobiDB-lite"/>
    </source>
</evidence>
<sequence length="294" mass="32806">MRKLKFEYSMELKFSSPVSRHYFALRCVPGDSLRQKITLTECRVSPADYTSADKDGFGNLKISGGCRRLHDMFSYYVAGTAVVQGMIVQKCPLHPMYRYPSKYTEPGPEITSFAEKVSQKCKRQGAETAMDRAVCAMHDLYIRFQYIPGVTDIGTTAEQALMQGKGVCQDYAHIMIAVMRRMGIPARYVNGLMIGEGATHAWVEIYTDGGWYGLDPTNDLYIDDYYIKLAHGRDYADCVVDKGIFLGNASQEQKIYVNVEEISDGRDSSVNGTAGGREADDPEKPDHAGTSYRG</sequence>
<dbReference type="Proteomes" id="UP000322025">
    <property type="component" value="Unassembled WGS sequence"/>
</dbReference>
<dbReference type="InterPro" id="IPR002931">
    <property type="entry name" value="Transglutaminase-like"/>
</dbReference>
<dbReference type="SUPFAM" id="SSF54001">
    <property type="entry name" value="Cysteine proteinases"/>
    <property type="match status" value="1"/>
</dbReference>
<comment type="caution">
    <text evidence="3">The sequence shown here is derived from an EMBL/GenBank/DDBJ whole genome shotgun (WGS) entry which is preliminary data.</text>
</comment>
<name>A0A5M9I1S5_9FIRM</name>
<dbReference type="PANTHER" id="PTHR33490">
    <property type="entry name" value="BLR5614 PROTEIN-RELATED"/>
    <property type="match status" value="1"/>
</dbReference>
<dbReference type="EMBL" id="VMSO01000001">
    <property type="protein sequence ID" value="KAA8502913.1"/>
    <property type="molecule type" value="Genomic_DNA"/>
</dbReference>
<feature type="compositionally biased region" description="Basic and acidic residues" evidence="1">
    <location>
        <begin position="277"/>
        <end position="287"/>
    </location>
</feature>
<feature type="region of interest" description="Disordered" evidence="1">
    <location>
        <begin position="265"/>
        <end position="294"/>
    </location>
</feature>
<dbReference type="InterPro" id="IPR038765">
    <property type="entry name" value="Papain-like_cys_pep_sf"/>
</dbReference>
<keyword evidence="4" id="KW-1185">Reference proteome</keyword>
<dbReference type="Pfam" id="PF01841">
    <property type="entry name" value="Transglut_core"/>
    <property type="match status" value="1"/>
</dbReference>
<evidence type="ECO:0000313" key="4">
    <source>
        <dbReference type="Proteomes" id="UP000322025"/>
    </source>
</evidence>
<evidence type="ECO:0000259" key="2">
    <source>
        <dbReference type="SMART" id="SM00460"/>
    </source>
</evidence>
<organism evidence="3 4">
    <name type="scientific">Mediterraneibacter catenae</name>
    <dbReference type="NCBI Taxonomy" id="2594882"/>
    <lineage>
        <taxon>Bacteria</taxon>
        <taxon>Bacillati</taxon>
        <taxon>Bacillota</taxon>
        <taxon>Clostridia</taxon>
        <taxon>Lachnospirales</taxon>
        <taxon>Lachnospiraceae</taxon>
        <taxon>Mediterraneibacter</taxon>
    </lineage>
</organism>
<feature type="domain" description="Transglutaminase-like" evidence="2">
    <location>
        <begin position="160"/>
        <end position="218"/>
    </location>
</feature>
<protein>
    <submittedName>
        <fullName evidence="3">Transglutaminase family protein</fullName>
    </submittedName>
</protein>
<dbReference type="OrthoDB" id="1817605at2"/>
<dbReference type="Gene3D" id="3.10.620.30">
    <property type="match status" value="1"/>
</dbReference>
<dbReference type="Pfam" id="PF08379">
    <property type="entry name" value="Bact_transglu_N"/>
    <property type="match status" value="1"/>
</dbReference>
<dbReference type="RefSeq" id="WP_150310057.1">
    <property type="nucleotide sequence ID" value="NZ_VMSO01000001.1"/>
</dbReference>
<dbReference type="AlphaFoldDB" id="A0A5M9I1S5"/>
<reference evidence="3" key="1">
    <citation type="submission" date="2019-07" db="EMBL/GenBank/DDBJ databases">
        <authorList>
            <person name="Wongkuna S."/>
            <person name="Scaria J."/>
        </authorList>
    </citation>
    <scope>NUCLEOTIDE SEQUENCE [LARGE SCALE GENOMIC DNA]</scope>
    <source>
        <strain evidence="3">SW178</strain>
    </source>
</reference>